<organism evidence="1 2">
    <name type="scientific">Macroventuria anomochaeta</name>
    <dbReference type="NCBI Taxonomy" id="301207"/>
    <lineage>
        <taxon>Eukaryota</taxon>
        <taxon>Fungi</taxon>
        <taxon>Dikarya</taxon>
        <taxon>Ascomycota</taxon>
        <taxon>Pezizomycotina</taxon>
        <taxon>Dothideomycetes</taxon>
        <taxon>Pleosporomycetidae</taxon>
        <taxon>Pleosporales</taxon>
        <taxon>Pleosporineae</taxon>
        <taxon>Didymellaceae</taxon>
        <taxon>Macroventuria</taxon>
    </lineage>
</organism>
<accession>A0ACB6RNI6</accession>
<reference evidence="1" key="1">
    <citation type="journal article" date="2020" name="Stud. Mycol.">
        <title>101 Dothideomycetes genomes: a test case for predicting lifestyles and emergence of pathogens.</title>
        <authorList>
            <person name="Haridas S."/>
            <person name="Albert R."/>
            <person name="Binder M."/>
            <person name="Bloem J."/>
            <person name="Labutti K."/>
            <person name="Salamov A."/>
            <person name="Andreopoulos B."/>
            <person name="Baker S."/>
            <person name="Barry K."/>
            <person name="Bills G."/>
            <person name="Bluhm B."/>
            <person name="Cannon C."/>
            <person name="Castanera R."/>
            <person name="Culley D."/>
            <person name="Daum C."/>
            <person name="Ezra D."/>
            <person name="Gonzalez J."/>
            <person name="Henrissat B."/>
            <person name="Kuo A."/>
            <person name="Liang C."/>
            <person name="Lipzen A."/>
            <person name="Lutzoni F."/>
            <person name="Magnuson J."/>
            <person name="Mondo S."/>
            <person name="Nolan M."/>
            <person name="Ohm R."/>
            <person name="Pangilinan J."/>
            <person name="Park H.-J."/>
            <person name="Ramirez L."/>
            <person name="Alfaro M."/>
            <person name="Sun H."/>
            <person name="Tritt A."/>
            <person name="Yoshinaga Y."/>
            <person name="Zwiers L.-H."/>
            <person name="Turgeon B."/>
            <person name="Goodwin S."/>
            <person name="Spatafora J."/>
            <person name="Crous P."/>
            <person name="Grigoriev I."/>
        </authorList>
    </citation>
    <scope>NUCLEOTIDE SEQUENCE</scope>
    <source>
        <strain evidence="1">CBS 525.71</strain>
    </source>
</reference>
<evidence type="ECO:0000313" key="2">
    <source>
        <dbReference type="Proteomes" id="UP000799754"/>
    </source>
</evidence>
<proteinExistence type="predicted"/>
<dbReference type="Proteomes" id="UP000799754">
    <property type="component" value="Unassembled WGS sequence"/>
</dbReference>
<comment type="caution">
    <text evidence="1">The sequence shown here is derived from an EMBL/GenBank/DDBJ whole genome shotgun (WGS) entry which is preliminary data.</text>
</comment>
<dbReference type="EMBL" id="MU006737">
    <property type="protein sequence ID" value="KAF2623344.1"/>
    <property type="molecule type" value="Genomic_DNA"/>
</dbReference>
<keyword evidence="2" id="KW-1185">Reference proteome</keyword>
<sequence length="350" mass="40457">MSAHPFDFSEYFTSAEFAALSLSNAGKKDPPEAQESLFNKTRADDMPTANRSDDGCENTTRPKPKIYYYLSKWRISQDRLCLHSAFFRNYLQDERRIGDDCYICYESLYLLDDTQSDVQAQTDLQPRLTCCISCGQTFHLRCIKYWRVSSVNSRAGDRCPWCRRHWILELSSLFPTLAPAAVEAYIDCILHGRTEIRSLQSTILVKLILCYHVGFHFLNQGFCLSVMKAIFEWCNKISDIPRGQEIKMIYEMTGCYALRAMVVEIWVQWKSLGWDCLKKEATELPIELPNEFLLDLRAVRNRHPLLQWHQMPVTGLLEVKTIEPDLIRAIDRDFEMATASSGKSEGSNTR</sequence>
<protein>
    <submittedName>
        <fullName evidence="1">Uncharacterized protein</fullName>
    </submittedName>
</protein>
<name>A0ACB6RNI6_9PLEO</name>
<gene>
    <name evidence="1" type="ORF">BU25DRAFT_478147</name>
</gene>
<evidence type="ECO:0000313" key="1">
    <source>
        <dbReference type="EMBL" id="KAF2623344.1"/>
    </source>
</evidence>